<proteinExistence type="predicted"/>
<dbReference type="AlphaFoldDB" id="A0A9E7R7K9"/>
<reference evidence="1" key="1">
    <citation type="submission" date="2022-09" db="EMBL/GenBank/DDBJ databases">
        <title>Diverse halophilic archaea isolated from saline environments.</title>
        <authorList>
            <person name="Cui H.-L."/>
        </authorList>
    </citation>
    <scope>NUCLEOTIDE SEQUENCE</scope>
    <source>
        <strain evidence="1">ZS-35-S2</strain>
    </source>
</reference>
<gene>
    <name evidence="1" type="ORF">N0B31_01115</name>
</gene>
<protein>
    <submittedName>
        <fullName evidence="1">Uncharacterized protein</fullName>
    </submittedName>
</protein>
<dbReference type="EMBL" id="CP104003">
    <property type="protein sequence ID" value="UWM56921.1"/>
    <property type="molecule type" value="Genomic_DNA"/>
</dbReference>
<sequence length="160" mass="17492">MDLDPDDLAGVVDLFGTLTRDELDRALEELAYKQGAEPPGPAVVELALQRYVLVAYDPEGDVDSPLDDDPDRLLVPGPSAFPSLPEGAADLPHIMDVPTRIADREAVERAAEARFRGDVARAVADEDEQLVRRLLDVSYDLDAWGLEMADLRGRLDAVLD</sequence>
<dbReference type="InterPro" id="IPR055533">
    <property type="entry name" value="DUF7109"/>
</dbReference>
<organism evidence="1 2">
    <name type="scientific">Salinirubellus salinus</name>
    <dbReference type="NCBI Taxonomy" id="1364945"/>
    <lineage>
        <taxon>Archaea</taxon>
        <taxon>Methanobacteriati</taxon>
        <taxon>Methanobacteriota</taxon>
        <taxon>Stenosarchaea group</taxon>
        <taxon>Halobacteria</taxon>
        <taxon>Halobacteriales</taxon>
        <taxon>Natronomonadaceae</taxon>
        <taxon>Salinirubellus</taxon>
    </lineage>
</organism>
<dbReference type="Pfam" id="PF23421">
    <property type="entry name" value="DUF7109"/>
    <property type="match status" value="1"/>
</dbReference>
<name>A0A9E7R7K9_9EURY</name>
<evidence type="ECO:0000313" key="2">
    <source>
        <dbReference type="Proteomes" id="UP001057580"/>
    </source>
</evidence>
<dbReference type="Proteomes" id="UP001057580">
    <property type="component" value="Chromosome"/>
</dbReference>
<keyword evidence="2" id="KW-1185">Reference proteome</keyword>
<accession>A0A9E7R7K9</accession>
<evidence type="ECO:0000313" key="1">
    <source>
        <dbReference type="EMBL" id="UWM56921.1"/>
    </source>
</evidence>
<dbReference type="KEGG" id="ssai:N0B31_01115"/>